<dbReference type="InterPro" id="IPR015995">
    <property type="entry name" value="MlrC_N"/>
</dbReference>
<accession>A0A318L089</accession>
<dbReference type="OrthoDB" id="9815420at2"/>
<reference evidence="3 4" key="1">
    <citation type="submission" date="2018-05" db="EMBL/GenBank/DDBJ databases">
        <title>Genomic Encyclopedia of Type Strains, Phase IV (KMG-IV): sequencing the most valuable type-strain genomes for metagenomic binning, comparative biology and taxonomic classification.</title>
        <authorList>
            <person name="Goeker M."/>
        </authorList>
    </citation>
    <scope>NUCLEOTIDE SEQUENCE [LARGE SCALE GENOMIC DNA]</scope>
    <source>
        <strain evidence="3 4">JC118</strain>
    </source>
</reference>
<feature type="domain" description="Microcystin LR degradation protein MlrC C-terminal" evidence="1">
    <location>
        <begin position="302"/>
        <end position="475"/>
    </location>
</feature>
<feature type="domain" description="Microcystin LR degradation protein MlrC N-terminal" evidence="2">
    <location>
        <begin position="2"/>
        <end position="287"/>
    </location>
</feature>
<name>A0A318L089_9FIRM</name>
<proteinExistence type="predicted"/>
<dbReference type="Pfam" id="PF07364">
    <property type="entry name" value="DUF1485"/>
    <property type="match status" value="1"/>
</dbReference>
<sequence length="492" mass="55625">MKILIAHMTSECNEHISHTVDLDEFLLLYGNDCINAMHIQDVFEAENIEIIPSIYASLHPNGMIKREAYEFIADKILETIKANLKEIDGIYLQLHGASGIVDLEGVSGEHALILRIRRLVGEYMPIAVVMDPHGNLTKTFADNVNIVRCYRESPHSDQIATERLVAEKLVHLLKHRRGMHPILRKLPIMVGGERSVSAKEPVRTINQLMDEAEKDSRVFSCSYHVGYIRHDDDKLGAAVVVIPNTEKDIEYCSKIADKISHYAWNHRMEFKFSGNFAEPVEAVAQAIKYCESNKEEKGTVVITDSGDNCGAGGYGQNTIMLQELLNGDLKKHRILIAGINDKYAHEYLANKKIGENVKFELGINEDEFSKPVKIQGTLLSIGDAVYGLTHEHVVGKNYTVRLSDKPIDIIVLDHNIQYGNMGQFEKAGLHFHDYDVVVVKMGYLDTYLIPETAYHIMALSDGPTNQRTENISFKKIARPMWPIDDFDELYYL</sequence>
<evidence type="ECO:0000313" key="3">
    <source>
        <dbReference type="EMBL" id="PXX78953.1"/>
    </source>
</evidence>
<dbReference type="Proteomes" id="UP000247612">
    <property type="component" value="Unassembled WGS sequence"/>
</dbReference>
<dbReference type="STRING" id="1034346.GCA_000313565_01126"/>
<dbReference type="EMBL" id="QJKH01000006">
    <property type="protein sequence ID" value="PXX78953.1"/>
    <property type="molecule type" value="Genomic_DNA"/>
</dbReference>
<evidence type="ECO:0000259" key="1">
    <source>
        <dbReference type="Pfam" id="PF07171"/>
    </source>
</evidence>
<protein>
    <submittedName>
        <fullName evidence="3">Microcystin degradation protein MlrC</fullName>
    </submittedName>
</protein>
<comment type="caution">
    <text evidence="3">The sequence shown here is derived from an EMBL/GenBank/DDBJ whole genome shotgun (WGS) entry which is preliminary data.</text>
</comment>
<dbReference type="AlphaFoldDB" id="A0A318L089"/>
<dbReference type="Pfam" id="PF07171">
    <property type="entry name" value="MlrC_C"/>
    <property type="match status" value="1"/>
</dbReference>
<evidence type="ECO:0000313" key="4">
    <source>
        <dbReference type="Proteomes" id="UP000247612"/>
    </source>
</evidence>
<dbReference type="InterPro" id="IPR010799">
    <property type="entry name" value="MlrC_C"/>
</dbReference>
<organism evidence="3 4">
    <name type="scientific">Dielma fastidiosa</name>
    <dbReference type="NCBI Taxonomy" id="1034346"/>
    <lineage>
        <taxon>Bacteria</taxon>
        <taxon>Bacillati</taxon>
        <taxon>Bacillota</taxon>
        <taxon>Erysipelotrichia</taxon>
        <taxon>Erysipelotrichales</taxon>
        <taxon>Erysipelotrichaceae</taxon>
        <taxon>Dielma</taxon>
    </lineage>
</organism>
<gene>
    <name evidence="3" type="ORF">DES51_10670</name>
</gene>
<keyword evidence="4" id="KW-1185">Reference proteome</keyword>
<dbReference type="RefSeq" id="WP_022937441.1">
    <property type="nucleotide sequence ID" value="NZ_CABKRQ010000003.1"/>
</dbReference>
<evidence type="ECO:0000259" key="2">
    <source>
        <dbReference type="Pfam" id="PF07364"/>
    </source>
</evidence>